<evidence type="ECO:0000259" key="2">
    <source>
        <dbReference type="PROSITE" id="PS51723"/>
    </source>
</evidence>
<feature type="domain" description="Peptidase M60" evidence="2">
    <location>
        <begin position="356"/>
        <end position="665"/>
    </location>
</feature>
<dbReference type="Gene3D" id="2.60.120.1250">
    <property type="entry name" value="Peptidase M60, enhancin-like domain 1"/>
    <property type="match status" value="1"/>
</dbReference>
<dbReference type="InterPro" id="IPR042279">
    <property type="entry name" value="Pep_M60_3"/>
</dbReference>
<dbReference type="SUPFAM" id="SSF49785">
    <property type="entry name" value="Galactose-binding domain-like"/>
    <property type="match status" value="1"/>
</dbReference>
<dbReference type="PROSITE" id="PS51257">
    <property type="entry name" value="PROKAR_LIPOPROTEIN"/>
    <property type="match status" value="1"/>
</dbReference>
<organism evidence="3 4">
    <name type="scientific">Bacteroides nordii</name>
    <dbReference type="NCBI Taxonomy" id="291645"/>
    <lineage>
        <taxon>Bacteria</taxon>
        <taxon>Pseudomonadati</taxon>
        <taxon>Bacteroidota</taxon>
        <taxon>Bacteroidia</taxon>
        <taxon>Bacteroidales</taxon>
        <taxon>Bacteroidaceae</taxon>
        <taxon>Bacteroides</taxon>
    </lineage>
</organism>
<dbReference type="Pfam" id="PF13402">
    <property type="entry name" value="Peptidase_M60"/>
    <property type="match status" value="1"/>
</dbReference>
<name>A0A413VKN8_9BACE</name>
<accession>A0A413VKN8</accession>
<dbReference type="Gene3D" id="3.40.390.80">
    <property type="entry name" value="Peptidase M60, enhancin-like domain 2"/>
    <property type="match status" value="1"/>
</dbReference>
<comment type="caution">
    <text evidence="3">The sequence shown here is derived from an EMBL/GenBank/DDBJ whole genome shotgun (WGS) entry which is preliminary data.</text>
</comment>
<proteinExistence type="predicted"/>
<dbReference type="InterPro" id="IPR031161">
    <property type="entry name" value="Peptidase_M60_dom"/>
</dbReference>
<dbReference type="Proteomes" id="UP000284379">
    <property type="component" value="Unassembled WGS sequence"/>
</dbReference>
<keyword evidence="1" id="KW-0812">Transmembrane</keyword>
<keyword evidence="1" id="KW-0472">Membrane</keyword>
<evidence type="ECO:0000256" key="1">
    <source>
        <dbReference type="SAM" id="Phobius"/>
    </source>
</evidence>
<dbReference type="Pfam" id="PF17291">
    <property type="entry name" value="M60-like_N"/>
    <property type="match status" value="1"/>
</dbReference>
<dbReference type="Gene3D" id="2.60.120.260">
    <property type="entry name" value="Galactose-binding domain-like"/>
    <property type="match status" value="1"/>
</dbReference>
<sequence length="777" mass="89180">MISIYEKKCKLCSLNIWNIALILFVLLFTSCKDDDTDPGREGWIRVLPLELNIPASGGNQEVYLVVTEDVDLANVQFSVIGEGKDWCYPVLEDNLLKVTFEPNYYEEPRATVITLTYGDLRREIPVTQAASSGSADVKIEVTNAEATTEEVESEQRGIINSYDGDYISYFNSKFGAFTDWPFLITYTLKDCTSLDYIIYHPRTDNGTKYGAFNDFEVWVSTEEKPEFVKVKEYTLETNYVTATILNLNEPVKNVKQVRFVINAAHNNRISCAEMEFFRISANKYDYTKVFTDNTCSELREGITETDIRKMPGETYKKLATALLNGSYNPEYRVAEYRPYQNPNVMAEVNKTSTYSLRDNPTGIYVEQGEELTVLVGDTKGQNLSMIVQDLRLGYNSSKSYALKEGENTIKILSDGLVYIQNLTNEKIPLTLETEADKQAAAAKTVKIHFPFAKVNGYFDAQTGTQAEFEEVLRNAKYQDIDVLGKYVHITWTVNDYKEANTPILEVMDLMDEVVRLEWDFMGLFKYNKLFGNRMYLHVEYNSKNPYSAANHTAYLPSYKGVFCTTTELKSRVWVLGHEIGHSNQTRPGLKWTGTTEVTNNICANYVRGAFGKGSRLMDQDKPGMTVYEEAIQRIIEAEQPHCLDNASDEYYVKLVPFWQLKLYIMDVLGQEDFYRDLYEHYRTTPDLDTSVDTQGILQLDFVRQVCNGAKIDFLDFFEKWGFLRPVDKTFNDYGNKNFTVTQKQIDDLKAEIRAKGYNKAPENLYLITDENFESYKK</sequence>
<gene>
    <name evidence="3" type="ORF">DW888_13340</name>
</gene>
<dbReference type="InterPro" id="IPR024361">
    <property type="entry name" value="BACON"/>
</dbReference>
<keyword evidence="1" id="KW-1133">Transmembrane helix</keyword>
<dbReference type="SMART" id="SM01276">
    <property type="entry name" value="M60-like"/>
    <property type="match status" value="1"/>
</dbReference>
<dbReference type="RefSeq" id="WP_122201736.1">
    <property type="nucleotide sequence ID" value="NZ_CABJFV010000010.1"/>
</dbReference>
<evidence type="ECO:0000313" key="4">
    <source>
        <dbReference type="Proteomes" id="UP000284379"/>
    </source>
</evidence>
<dbReference type="InterPro" id="IPR035423">
    <property type="entry name" value="M60-like_N"/>
</dbReference>
<dbReference type="InterPro" id="IPR008979">
    <property type="entry name" value="Galactose-bd-like_sf"/>
</dbReference>
<dbReference type="AlphaFoldDB" id="A0A413VKN8"/>
<evidence type="ECO:0000313" key="3">
    <source>
        <dbReference type="EMBL" id="RHB34177.1"/>
    </source>
</evidence>
<feature type="transmembrane region" description="Helical" evidence="1">
    <location>
        <begin position="12"/>
        <end position="30"/>
    </location>
</feature>
<protein>
    <recommendedName>
        <fullName evidence="2">Peptidase M60 domain-containing protein</fullName>
    </recommendedName>
</protein>
<dbReference type="CDD" id="cd14948">
    <property type="entry name" value="BACON"/>
    <property type="match status" value="1"/>
</dbReference>
<dbReference type="Gene3D" id="1.10.390.30">
    <property type="entry name" value="Peptidase M60, enhancin-like domain 3"/>
    <property type="match status" value="1"/>
</dbReference>
<dbReference type="EMBL" id="QSGO01000010">
    <property type="protein sequence ID" value="RHB34177.1"/>
    <property type="molecule type" value="Genomic_DNA"/>
</dbReference>
<dbReference type="PROSITE" id="PS51723">
    <property type="entry name" value="PEPTIDASE_M60"/>
    <property type="match status" value="1"/>
</dbReference>
<reference evidence="3 4" key="1">
    <citation type="submission" date="2018-08" db="EMBL/GenBank/DDBJ databases">
        <title>A genome reference for cultivated species of the human gut microbiota.</title>
        <authorList>
            <person name="Zou Y."/>
            <person name="Xue W."/>
            <person name="Luo G."/>
        </authorList>
    </citation>
    <scope>NUCLEOTIDE SEQUENCE [LARGE SCALE GENOMIC DNA]</scope>
    <source>
        <strain evidence="3 4">AM40-30BH</strain>
    </source>
</reference>